<dbReference type="InterPro" id="IPR036237">
    <property type="entry name" value="Xyl_isomerase-like_sf"/>
</dbReference>
<comment type="caution">
    <text evidence="2">The sequence shown here is derived from an EMBL/GenBank/DDBJ whole genome shotgun (WGS) entry which is preliminary data.</text>
</comment>
<dbReference type="PANTHER" id="PTHR12110:SF41">
    <property type="entry name" value="INOSOSE DEHYDRATASE"/>
    <property type="match status" value="1"/>
</dbReference>
<dbReference type="RefSeq" id="WP_116973754.1">
    <property type="nucleotide sequence ID" value="NZ_QPMM01000001.1"/>
</dbReference>
<dbReference type="SUPFAM" id="SSF51658">
    <property type="entry name" value="Xylose isomerase-like"/>
    <property type="match status" value="1"/>
</dbReference>
<dbReference type="Proteomes" id="UP000260644">
    <property type="component" value="Unassembled WGS sequence"/>
</dbReference>
<organism evidence="2 3">
    <name type="scientific">Chitinophaga silvatica</name>
    <dbReference type="NCBI Taxonomy" id="2282649"/>
    <lineage>
        <taxon>Bacteria</taxon>
        <taxon>Pseudomonadati</taxon>
        <taxon>Bacteroidota</taxon>
        <taxon>Chitinophagia</taxon>
        <taxon>Chitinophagales</taxon>
        <taxon>Chitinophagaceae</taxon>
        <taxon>Chitinophaga</taxon>
    </lineage>
</organism>
<sequence length="301" mass="34227">MNRRDFLTKGSFALAGLSFTSRLYAMSVSKPILGVQLYSIRDDMKKDPANTLKQLSAMGYKYVEHAGYRNRQFYGYSAKDFKKQLDDLGLLMPSGHTVLGKQHWDAAKKDFTDEWKYTVEDAAAVGQHYVISPWLDESLRNDYDSFMAFMDIFNKSGALCKRSGMKFGYHNHDFEFSKQINGKKIFDLILQSTDPTLVTQQLDIGNMYHAGGVALDIMKQYPGRFELMHVKDEIKAAKGGEMGHEYESTVLGKGIIPVKEILEVGKKNGTRYFIIEQESYQGQAPIDAVKDDLIVMKKWGF</sequence>
<dbReference type="Pfam" id="PF01261">
    <property type="entry name" value="AP_endonuc_2"/>
    <property type="match status" value="1"/>
</dbReference>
<dbReference type="AlphaFoldDB" id="A0A3E1YGL7"/>
<evidence type="ECO:0000259" key="1">
    <source>
        <dbReference type="Pfam" id="PF01261"/>
    </source>
</evidence>
<gene>
    <name evidence="2" type="ORF">DVR12_01900</name>
</gene>
<name>A0A3E1YGL7_9BACT</name>
<evidence type="ECO:0000313" key="3">
    <source>
        <dbReference type="Proteomes" id="UP000260644"/>
    </source>
</evidence>
<dbReference type="PANTHER" id="PTHR12110">
    <property type="entry name" value="HYDROXYPYRUVATE ISOMERASE"/>
    <property type="match status" value="1"/>
</dbReference>
<dbReference type="Gene3D" id="3.20.20.150">
    <property type="entry name" value="Divalent-metal-dependent TIM barrel enzymes"/>
    <property type="match status" value="1"/>
</dbReference>
<protein>
    <submittedName>
        <fullName evidence="2">Sugar phosphate isomerase/epimerase</fullName>
    </submittedName>
</protein>
<proteinExistence type="predicted"/>
<accession>A0A3E1YGL7</accession>
<reference evidence="2 3" key="1">
    <citation type="submission" date="2018-07" db="EMBL/GenBank/DDBJ databases">
        <title>Chitinophaga K2CV101002-2 sp. nov., isolated from a monsoon evergreen broad-leaved forest soil.</title>
        <authorList>
            <person name="Lv Y."/>
        </authorList>
    </citation>
    <scope>NUCLEOTIDE SEQUENCE [LARGE SCALE GENOMIC DNA]</scope>
    <source>
        <strain evidence="2 3">GDMCC 1.1288</strain>
    </source>
</reference>
<dbReference type="InterPro" id="IPR013022">
    <property type="entry name" value="Xyl_isomerase-like_TIM-brl"/>
</dbReference>
<dbReference type="InterPro" id="IPR050312">
    <property type="entry name" value="IolE/XylAMocC-like"/>
</dbReference>
<dbReference type="GO" id="GO:0016853">
    <property type="term" value="F:isomerase activity"/>
    <property type="evidence" value="ECO:0007669"/>
    <property type="project" value="UniProtKB-KW"/>
</dbReference>
<feature type="domain" description="Xylose isomerase-like TIM barrel" evidence="1">
    <location>
        <begin position="53"/>
        <end position="298"/>
    </location>
</feature>
<keyword evidence="3" id="KW-1185">Reference proteome</keyword>
<evidence type="ECO:0000313" key="2">
    <source>
        <dbReference type="EMBL" id="RFS26563.1"/>
    </source>
</evidence>
<keyword evidence="2" id="KW-0413">Isomerase</keyword>
<dbReference type="OrthoDB" id="9798407at2"/>
<dbReference type="EMBL" id="QPMM01000001">
    <property type="protein sequence ID" value="RFS26563.1"/>
    <property type="molecule type" value="Genomic_DNA"/>
</dbReference>